<protein>
    <submittedName>
        <fullName evidence="1">Holin</fullName>
    </submittedName>
</protein>
<evidence type="ECO:0000313" key="2">
    <source>
        <dbReference type="Proteomes" id="UP001550850"/>
    </source>
</evidence>
<keyword evidence="2" id="KW-1185">Reference proteome</keyword>
<dbReference type="RefSeq" id="WP_108953621.1">
    <property type="nucleotide sequence ID" value="NZ_BEVZ01000003.1"/>
</dbReference>
<dbReference type="InterPro" id="IPR020109">
    <property type="entry name" value="Holin_r1t"/>
</dbReference>
<proteinExistence type="predicted"/>
<gene>
    <name evidence="1" type="ORF">AB0E65_01460</name>
</gene>
<sequence length="99" mass="9686">MSSLTTKAFWTATAERAVRTFAQGTLGAIGADGIGILDVDWGEAFGIGGLAAVLAVLTAIAASGSGTEGPGLTETVVTATATAARADRSTAPPTGPSTY</sequence>
<dbReference type="Pfam" id="PF16945">
    <property type="entry name" value="Phage_r1t_holin"/>
    <property type="match status" value="1"/>
</dbReference>
<dbReference type="Proteomes" id="UP001550850">
    <property type="component" value="Unassembled WGS sequence"/>
</dbReference>
<organism evidence="1 2">
    <name type="scientific">Streptomyces fragilis</name>
    <dbReference type="NCBI Taxonomy" id="67301"/>
    <lineage>
        <taxon>Bacteria</taxon>
        <taxon>Bacillati</taxon>
        <taxon>Actinomycetota</taxon>
        <taxon>Actinomycetes</taxon>
        <taxon>Kitasatosporales</taxon>
        <taxon>Streptomycetaceae</taxon>
        <taxon>Streptomyces</taxon>
    </lineage>
</organism>
<name>A0ABV2YAZ1_9ACTN</name>
<dbReference type="EMBL" id="JBEZUR010000001">
    <property type="protein sequence ID" value="MEU3552898.1"/>
    <property type="molecule type" value="Genomic_DNA"/>
</dbReference>
<comment type="caution">
    <text evidence="1">The sequence shown here is derived from an EMBL/GenBank/DDBJ whole genome shotgun (WGS) entry which is preliminary data.</text>
</comment>
<evidence type="ECO:0000313" key="1">
    <source>
        <dbReference type="EMBL" id="MEU3552898.1"/>
    </source>
</evidence>
<accession>A0ABV2YAZ1</accession>
<reference evidence="1 2" key="1">
    <citation type="submission" date="2024-06" db="EMBL/GenBank/DDBJ databases">
        <title>The Natural Products Discovery Center: Release of the First 8490 Sequenced Strains for Exploring Actinobacteria Biosynthetic Diversity.</title>
        <authorList>
            <person name="Kalkreuter E."/>
            <person name="Kautsar S.A."/>
            <person name="Yang D."/>
            <person name="Bader C.D."/>
            <person name="Teijaro C.N."/>
            <person name="Fluegel L."/>
            <person name="Davis C.M."/>
            <person name="Simpson J.R."/>
            <person name="Lauterbach L."/>
            <person name="Steele A.D."/>
            <person name="Gui C."/>
            <person name="Meng S."/>
            <person name="Li G."/>
            <person name="Viehrig K."/>
            <person name="Ye F."/>
            <person name="Su P."/>
            <person name="Kiefer A.F."/>
            <person name="Nichols A."/>
            <person name="Cepeda A.J."/>
            <person name="Yan W."/>
            <person name="Fan B."/>
            <person name="Jiang Y."/>
            <person name="Adhikari A."/>
            <person name="Zheng C.-J."/>
            <person name="Schuster L."/>
            <person name="Cowan T.M."/>
            <person name="Smanski M.J."/>
            <person name="Chevrette M.G."/>
            <person name="De Carvalho L.P.S."/>
            <person name="Shen B."/>
        </authorList>
    </citation>
    <scope>NUCLEOTIDE SEQUENCE [LARGE SCALE GENOMIC DNA]</scope>
    <source>
        <strain evidence="1 2">NPDC038104</strain>
    </source>
</reference>